<keyword evidence="4" id="KW-0503">Monooxygenase</keyword>
<reference evidence="6 7" key="1">
    <citation type="submission" date="2020-08" db="EMBL/GenBank/DDBJ databases">
        <title>The genome sequence of type strain Novosphingobium flavum NBRC 111647.</title>
        <authorList>
            <person name="Liu Y."/>
        </authorList>
    </citation>
    <scope>NUCLEOTIDE SEQUENCE [LARGE SCALE GENOMIC DNA]</scope>
    <source>
        <strain evidence="6 7">NBRC 111647</strain>
    </source>
</reference>
<dbReference type="InterPro" id="IPR036661">
    <property type="entry name" value="Luciferase-like_sf"/>
</dbReference>
<dbReference type="EMBL" id="JACLAW010000001">
    <property type="protein sequence ID" value="MBC2664184.1"/>
    <property type="molecule type" value="Genomic_DNA"/>
</dbReference>
<accession>A0A7X1KK54</accession>
<keyword evidence="1" id="KW-0285">Flavoprotein</keyword>
<proteinExistence type="predicted"/>
<dbReference type="Proteomes" id="UP000566813">
    <property type="component" value="Unassembled WGS sequence"/>
</dbReference>
<dbReference type="GO" id="GO:0046306">
    <property type="term" value="P:alkanesulfonate catabolic process"/>
    <property type="evidence" value="ECO:0007669"/>
    <property type="project" value="TreeGrafter"/>
</dbReference>
<dbReference type="PANTHER" id="PTHR42847:SF4">
    <property type="entry name" value="ALKANESULFONATE MONOOXYGENASE-RELATED"/>
    <property type="match status" value="1"/>
</dbReference>
<dbReference type="InterPro" id="IPR011251">
    <property type="entry name" value="Luciferase-like_dom"/>
</dbReference>
<dbReference type="RefSeq" id="WP_185662426.1">
    <property type="nucleotide sequence ID" value="NZ_JACLAW010000001.1"/>
</dbReference>
<name>A0A7X1KK54_9SPHN</name>
<evidence type="ECO:0000313" key="7">
    <source>
        <dbReference type="Proteomes" id="UP000566813"/>
    </source>
</evidence>
<evidence type="ECO:0000256" key="4">
    <source>
        <dbReference type="ARBA" id="ARBA00023033"/>
    </source>
</evidence>
<evidence type="ECO:0000259" key="5">
    <source>
        <dbReference type="Pfam" id="PF00296"/>
    </source>
</evidence>
<dbReference type="Gene3D" id="3.20.20.30">
    <property type="entry name" value="Luciferase-like domain"/>
    <property type="match status" value="1"/>
</dbReference>
<dbReference type="Pfam" id="PF00296">
    <property type="entry name" value="Bac_luciferase"/>
    <property type="match status" value="1"/>
</dbReference>
<dbReference type="PANTHER" id="PTHR42847">
    <property type="entry name" value="ALKANESULFONATE MONOOXYGENASE"/>
    <property type="match status" value="1"/>
</dbReference>
<organism evidence="6 7">
    <name type="scientific">Novosphingobium flavum</name>
    <dbReference type="NCBI Taxonomy" id="1778672"/>
    <lineage>
        <taxon>Bacteria</taxon>
        <taxon>Pseudomonadati</taxon>
        <taxon>Pseudomonadota</taxon>
        <taxon>Alphaproteobacteria</taxon>
        <taxon>Sphingomonadales</taxon>
        <taxon>Sphingomonadaceae</taxon>
        <taxon>Novosphingobium</taxon>
    </lineage>
</organism>
<evidence type="ECO:0000313" key="6">
    <source>
        <dbReference type="EMBL" id="MBC2664184.1"/>
    </source>
</evidence>
<evidence type="ECO:0000256" key="3">
    <source>
        <dbReference type="ARBA" id="ARBA00023002"/>
    </source>
</evidence>
<protein>
    <submittedName>
        <fullName evidence="6">LLM class flavin-dependent oxidoreductase</fullName>
    </submittedName>
</protein>
<evidence type="ECO:0000256" key="1">
    <source>
        <dbReference type="ARBA" id="ARBA00022630"/>
    </source>
</evidence>
<sequence length="320" mass="34679">MTISAYWELDPAAEPQRFEPLAGRQLPGIVKSQRGPALNRFDYYAQVGSAAAQAGFSGLFIRHREEADESRVIAAAVAREVPGIVLVPEFPASVGSAVYAAKQAVSFQRSTRNRLGWAIAAAEGAADRRRSGDYIGADDLGERLEEFLTVARGVHAAQPFTFEGRHFAVKDGGFADPLNRADFPQVFLQGEDEEDLEYSARQADVHLFRASALADVSRQVETLDGLGKRTGRPVAYGLLQPVVARPFADEAQRHAERIGAPAEALVGSYDEVAARLADLAGVGISHFVFRSLPSLEEAYLVGQHVLPRLRARLSTLRVAA</sequence>
<gene>
    <name evidence="6" type="ORF">H7F51_01490</name>
</gene>
<evidence type="ECO:0000256" key="2">
    <source>
        <dbReference type="ARBA" id="ARBA00022643"/>
    </source>
</evidence>
<keyword evidence="2" id="KW-0288">FMN</keyword>
<keyword evidence="7" id="KW-1185">Reference proteome</keyword>
<comment type="caution">
    <text evidence="6">The sequence shown here is derived from an EMBL/GenBank/DDBJ whole genome shotgun (WGS) entry which is preliminary data.</text>
</comment>
<keyword evidence="3" id="KW-0560">Oxidoreductase</keyword>
<dbReference type="GO" id="GO:0008726">
    <property type="term" value="F:alkanesulfonate monooxygenase activity"/>
    <property type="evidence" value="ECO:0007669"/>
    <property type="project" value="TreeGrafter"/>
</dbReference>
<dbReference type="AlphaFoldDB" id="A0A7X1KK54"/>
<dbReference type="InterPro" id="IPR050172">
    <property type="entry name" value="SsuD_RutA_monooxygenase"/>
</dbReference>
<feature type="domain" description="Luciferase-like" evidence="5">
    <location>
        <begin position="36"/>
        <end position="257"/>
    </location>
</feature>
<dbReference type="SUPFAM" id="SSF51679">
    <property type="entry name" value="Bacterial luciferase-like"/>
    <property type="match status" value="1"/>
</dbReference>